<dbReference type="EMBL" id="SWDB01000004">
    <property type="protein sequence ID" value="TKB47099.1"/>
    <property type="molecule type" value="Genomic_DNA"/>
</dbReference>
<dbReference type="OrthoDB" id="5760736at2"/>
<keyword evidence="3" id="KW-1185">Reference proteome</keyword>
<proteinExistence type="predicted"/>
<dbReference type="InterPro" id="IPR021307">
    <property type="entry name" value="DUF2884"/>
</dbReference>
<dbReference type="Pfam" id="PF11101">
    <property type="entry name" value="DUF2884"/>
    <property type="match status" value="1"/>
</dbReference>
<reference evidence="2 3" key="1">
    <citation type="submission" date="2019-04" db="EMBL/GenBank/DDBJ databases">
        <title>Thalassotalea guangxiensis sp. nov., isolated from sediment of the coastal wetland.</title>
        <authorList>
            <person name="Zheng S."/>
            <person name="Zhang D."/>
        </authorList>
    </citation>
    <scope>NUCLEOTIDE SEQUENCE [LARGE SCALE GENOMIC DNA]</scope>
    <source>
        <strain evidence="2 3">ZS-4</strain>
    </source>
</reference>
<evidence type="ECO:0000313" key="2">
    <source>
        <dbReference type="EMBL" id="TKB47099.1"/>
    </source>
</evidence>
<feature type="signal peptide" evidence="1">
    <location>
        <begin position="1"/>
        <end position="21"/>
    </location>
</feature>
<accession>A0A4U1B8S3</accession>
<comment type="caution">
    <text evidence="2">The sequence shown here is derived from an EMBL/GenBank/DDBJ whole genome shotgun (WGS) entry which is preliminary data.</text>
</comment>
<organism evidence="2 3">
    <name type="scientific">Thalassotalea mangrovi</name>
    <dbReference type="NCBI Taxonomy" id="2572245"/>
    <lineage>
        <taxon>Bacteria</taxon>
        <taxon>Pseudomonadati</taxon>
        <taxon>Pseudomonadota</taxon>
        <taxon>Gammaproteobacteria</taxon>
        <taxon>Alteromonadales</taxon>
        <taxon>Colwelliaceae</taxon>
        <taxon>Thalassotalea</taxon>
    </lineage>
</organism>
<evidence type="ECO:0000256" key="1">
    <source>
        <dbReference type="SAM" id="SignalP"/>
    </source>
</evidence>
<sequence>MKKLMLAGLLVTSTLATTAYAHGDKEYATFTSDHCSINMNYGVVVEANSIRFLDNDNTIVQINNQKDLFVNGKQVDLNDDQQALVSDYAAGVNEQIPRVVNIALDAVEIAFSALSHVATGLTGEENTATDSLNESFAAIREKVSTRFHSEDGAVYLAEQDFDDLDQFIEDELEGEIENLVANSVGDILIAVGQAMNDEEGDFEQKMEAFGERMERMGEDIEVAVEAQAEELGAEAELLCEELHDLNKIESQLSESVTALADFDLIEVRD</sequence>
<dbReference type="RefSeq" id="WP_136734449.1">
    <property type="nucleotide sequence ID" value="NZ_SWDB01000004.1"/>
</dbReference>
<name>A0A4U1B8S3_9GAMM</name>
<evidence type="ECO:0000313" key="3">
    <source>
        <dbReference type="Proteomes" id="UP000307999"/>
    </source>
</evidence>
<dbReference type="Proteomes" id="UP000307999">
    <property type="component" value="Unassembled WGS sequence"/>
</dbReference>
<feature type="chain" id="PRO_5020800972" evidence="1">
    <location>
        <begin position="22"/>
        <end position="269"/>
    </location>
</feature>
<keyword evidence="1" id="KW-0732">Signal</keyword>
<dbReference type="AlphaFoldDB" id="A0A4U1B8S3"/>
<protein>
    <submittedName>
        <fullName evidence="2">DUF2884 family protein</fullName>
    </submittedName>
</protein>
<gene>
    <name evidence="2" type="ORF">E8M12_02245</name>
</gene>